<keyword evidence="2" id="KW-1185">Reference proteome</keyword>
<protein>
    <submittedName>
        <fullName evidence="1">Tetratricopeptide repeat protein</fullName>
    </submittedName>
</protein>
<dbReference type="Pfam" id="PF14559">
    <property type="entry name" value="TPR_19"/>
    <property type="match status" value="1"/>
</dbReference>
<accession>A0A1X7AMP3</accession>
<dbReference type="OrthoDB" id="6260771at2"/>
<dbReference type="AlphaFoldDB" id="A0A1X7AMP3"/>
<reference evidence="1 2" key="1">
    <citation type="submission" date="2017-03" db="EMBL/GenBank/DDBJ databases">
        <authorList>
            <person name="Afonso C.L."/>
            <person name="Miller P.J."/>
            <person name="Scott M.A."/>
            <person name="Spackman E."/>
            <person name="Goraichik I."/>
            <person name="Dimitrov K.M."/>
            <person name="Suarez D.L."/>
            <person name="Swayne D.E."/>
        </authorList>
    </citation>
    <scope>NUCLEOTIDE SEQUENCE [LARGE SCALE GENOMIC DNA]</scope>
    <source>
        <strain evidence="1">SB41UT1</strain>
    </source>
</reference>
<dbReference type="EMBL" id="FWPT01000005">
    <property type="protein sequence ID" value="SMA47548.1"/>
    <property type="molecule type" value="Genomic_DNA"/>
</dbReference>
<evidence type="ECO:0000313" key="2">
    <source>
        <dbReference type="Proteomes" id="UP000196573"/>
    </source>
</evidence>
<sequence length="267" mass="29172">MLHSKGLINRSLILTVLVLVAALLNGCSALGPTQKPSEQAKYQGANEALLKAADNHAGLIELYKTRMQKGEPAERDRARLELGQVYLDTGDPESTLFTIEPLFLRTVENGEGRPDAEGWLLKSRAQLALGQPTPAMESIKQALALRPGHPHILNQSGLIYAETGNYSEARQAFIQARHAMLDDLTVKNNLAMLDILEENYKAAIQRLMPLYTSGQADDRIKANLTLAVVRAGLYQEFRTLCGQGKTEQETAALFMALSEAKPAAGVH</sequence>
<dbReference type="InterPro" id="IPR019734">
    <property type="entry name" value="TPR_rpt"/>
</dbReference>
<name>A0A1X7AMP3_9GAMM</name>
<dbReference type="Gene3D" id="1.25.40.10">
    <property type="entry name" value="Tetratricopeptide repeat domain"/>
    <property type="match status" value="1"/>
</dbReference>
<organism evidence="1 2">
    <name type="scientific">Parendozoicomonas haliclonae</name>
    <dbReference type="NCBI Taxonomy" id="1960125"/>
    <lineage>
        <taxon>Bacteria</taxon>
        <taxon>Pseudomonadati</taxon>
        <taxon>Pseudomonadota</taxon>
        <taxon>Gammaproteobacteria</taxon>
        <taxon>Oceanospirillales</taxon>
        <taxon>Endozoicomonadaceae</taxon>
        <taxon>Parendozoicomonas</taxon>
    </lineage>
</organism>
<dbReference type="Proteomes" id="UP000196573">
    <property type="component" value="Unassembled WGS sequence"/>
</dbReference>
<dbReference type="SMART" id="SM00028">
    <property type="entry name" value="TPR"/>
    <property type="match status" value="2"/>
</dbReference>
<evidence type="ECO:0000313" key="1">
    <source>
        <dbReference type="EMBL" id="SMA47548.1"/>
    </source>
</evidence>
<dbReference type="SUPFAM" id="SSF48452">
    <property type="entry name" value="TPR-like"/>
    <property type="match status" value="1"/>
</dbReference>
<dbReference type="InterPro" id="IPR011990">
    <property type="entry name" value="TPR-like_helical_dom_sf"/>
</dbReference>
<gene>
    <name evidence="1" type="ORF">EHSB41UT_02457</name>
</gene>
<dbReference type="RefSeq" id="WP_087110269.1">
    <property type="nucleotide sequence ID" value="NZ_CBCSCN010000003.1"/>
</dbReference>
<proteinExistence type="predicted"/>